<accession>A0A484BGF8</accession>
<comment type="caution">
    <text evidence="2">The sequence shown here is derived from an EMBL/GenBank/DDBJ whole genome shotgun (WGS) entry which is preliminary data.</text>
</comment>
<feature type="region of interest" description="Disordered" evidence="1">
    <location>
        <begin position="382"/>
        <end position="404"/>
    </location>
</feature>
<feature type="region of interest" description="Disordered" evidence="1">
    <location>
        <begin position="117"/>
        <end position="231"/>
    </location>
</feature>
<keyword evidence="3" id="KW-1185">Reference proteome</keyword>
<feature type="compositionally biased region" description="Polar residues" evidence="1">
    <location>
        <begin position="138"/>
        <end position="148"/>
    </location>
</feature>
<feature type="compositionally biased region" description="Polar residues" evidence="1">
    <location>
        <begin position="119"/>
        <end position="128"/>
    </location>
</feature>
<feature type="compositionally biased region" description="Basic residues" evidence="1">
    <location>
        <begin position="834"/>
        <end position="843"/>
    </location>
</feature>
<sequence>VTTALEEVTPAEVTTAPDGKTPAEVTTALEEVTTAKVTTVPEEIIAAEVTTVPEEIIAEEITTAPEEKTPAETTTAAEEKTPAEVTIDTEEITAAEVTTVPEEITAAEITTAEEVVGVDSQSVSQENPAVTIEDALSPTPTSNTSATEVTPVASADPAKTAAQEEITTTESQVESDKSTAAAQEEIINVKTVPESEKASPPTLEEVVGAESQSVSEQHPAVTSEETSAPALEEVASADPGKIAAQEESIAAESQVESEKFTAAAQEEIINIKTVETSAPALEEVVGTESQSVSEQHPAVTIEENIAASLSASEETPAPALEEVASTDITTESKSEEVACEKPKSTIETDKLIIQTDEALPDLLPSESCKSKNSALVKLSEKHLQRQPKIRAETTPSDEDSTASPVRPVNLFGTICKIYIKDKRLLATIERRSQRALIMHKYLSSFDSFDEPPDDIEYEAHASLFDELNSAANQPISLDINIDDVKEPESHLDIDNKKKCIAELDDNFRLAVDDFSHDQIEEPDYHLDVNNPSNMIEILPDFDVASDIASQTSLDTIDNNDENYFIVVSLREIGFNFINHILFSDQLSSGSRSEHSNESSPSTSHETFNGDAELLAPNNDSCPDEILDEAVSSSIAEREVKKWYNAVEMPNNPYAPEALKQRISGTQERLMDVPNISPSAEKKALALMTNAASNTDQEPAKEDYKRYSRDYYINNAPLATTPTRGTSLACSSSSNRSTEPTDEDIVINEVIPTHGNHGISSSAQSSNLADLSHWTLSKPVRRSSSLKFINKPTCPTPPFLTLANGYERPSTSASQYRDSGLGNEPDDDFDVRSQHSWHRQHLPKRHTESTLSLHSNGSGRSFGSSVSKRHSAGGPSAAVLTQFEKQLLHKDLKRNSFRAVSATSKDFVMNPLFENDQPTKPASLDDQDSGVDSCLNGFSNNSLLF</sequence>
<dbReference type="Proteomes" id="UP000295192">
    <property type="component" value="Unassembled WGS sequence"/>
</dbReference>
<evidence type="ECO:0000313" key="3">
    <source>
        <dbReference type="Proteomes" id="UP000295192"/>
    </source>
</evidence>
<dbReference type="OrthoDB" id="10072397at2759"/>
<name>A0A484BGF8_DRONA</name>
<proteinExistence type="predicted"/>
<reference evidence="2 3" key="1">
    <citation type="journal article" date="2019" name="J. Hered.">
        <title>An Improved Genome Assembly for Drosophila navojoa, the Basal Species in the mojavensis Cluster.</title>
        <authorList>
            <person name="Vanderlinde T."/>
            <person name="Dupim E.G."/>
            <person name="Nazario-Yepiz N.O."/>
            <person name="Carvalho A.B."/>
        </authorList>
    </citation>
    <scope>NUCLEOTIDE SEQUENCE [LARGE SCALE GENOMIC DNA]</scope>
    <source>
        <strain evidence="2">Navoj_Jal97</strain>
        <tissue evidence="2">Whole organism</tissue>
    </source>
</reference>
<dbReference type="AlphaFoldDB" id="A0A484BGF8"/>
<feature type="region of interest" description="Disordered" evidence="1">
    <location>
        <begin position="62"/>
        <end position="83"/>
    </location>
</feature>
<feature type="compositionally biased region" description="Polar residues" evidence="1">
    <location>
        <begin position="848"/>
        <end position="865"/>
    </location>
</feature>
<feature type="region of interest" description="Disordered" evidence="1">
    <location>
        <begin position="587"/>
        <end position="620"/>
    </location>
</feature>
<feature type="region of interest" description="Disordered" evidence="1">
    <location>
        <begin position="910"/>
        <end position="930"/>
    </location>
</feature>
<feature type="region of interest" description="Disordered" evidence="1">
    <location>
        <begin position="1"/>
        <end position="20"/>
    </location>
</feature>
<protein>
    <submittedName>
        <fullName evidence="2">Uncharacterized protein</fullName>
    </submittedName>
</protein>
<evidence type="ECO:0000313" key="2">
    <source>
        <dbReference type="EMBL" id="TDG47120.1"/>
    </source>
</evidence>
<feature type="non-terminal residue" evidence="2">
    <location>
        <position position="1"/>
    </location>
</feature>
<dbReference type="EMBL" id="LSRL02000049">
    <property type="protein sequence ID" value="TDG47120.1"/>
    <property type="molecule type" value="Genomic_DNA"/>
</dbReference>
<gene>
    <name evidence="2" type="ORF">AWZ03_006557</name>
</gene>
<organism evidence="2 3">
    <name type="scientific">Drosophila navojoa</name>
    <name type="common">Fruit fly</name>
    <dbReference type="NCBI Taxonomy" id="7232"/>
    <lineage>
        <taxon>Eukaryota</taxon>
        <taxon>Metazoa</taxon>
        <taxon>Ecdysozoa</taxon>
        <taxon>Arthropoda</taxon>
        <taxon>Hexapoda</taxon>
        <taxon>Insecta</taxon>
        <taxon>Pterygota</taxon>
        <taxon>Neoptera</taxon>
        <taxon>Endopterygota</taxon>
        <taxon>Diptera</taxon>
        <taxon>Brachycera</taxon>
        <taxon>Muscomorpha</taxon>
        <taxon>Ephydroidea</taxon>
        <taxon>Drosophilidae</taxon>
        <taxon>Drosophila</taxon>
    </lineage>
</organism>
<evidence type="ECO:0000256" key="1">
    <source>
        <dbReference type="SAM" id="MobiDB-lite"/>
    </source>
</evidence>
<feature type="region of interest" description="Disordered" evidence="1">
    <location>
        <begin position="798"/>
        <end position="872"/>
    </location>
</feature>